<evidence type="ECO:0000256" key="1">
    <source>
        <dbReference type="ARBA" id="ARBA00006499"/>
    </source>
</evidence>
<dbReference type="AlphaFoldDB" id="A0A3M8AIV5"/>
<dbReference type="PANTHER" id="PTHR10655:SF17">
    <property type="entry name" value="LYSOPHOSPHOLIPASE-LIKE PROTEIN 1"/>
    <property type="match status" value="1"/>
</dbReference>
<evidence type="ECO:0000313" key="4">
    <source>
        <dbReference type="EMBL" id="RNB51124.1"/>
    </source>
</evidence>
<gene>
    <name evidence="4" type="ORF">EDM22_05390</name>
</gene>
<dbReference type="PANTHER" id="PTHR10655">
    <property type="entry name" value="LYSOPHOSPHOLIPASE-RELATED"/>
    <property type="match status" value="1"/>
</dbReference>
<organism evidence="4 5">
    <name type="scientific">Agromyces tardus</name>
    <dbReference type="NCBI Taxonomy" id="2583849"/>
    <lineage>
        <taxon>Bacteria</taxon>
        <taxon>Bacillati</taxon>
        <taxon>Actinomycetota</taxon>
        <taxon>Actinomycetes</taxon>
        <taxon>Micrococcales</taxon>
        <taxon>Microbacteriaceae</taxon>
        <taxon>Agromyces</taxon>
    </lineage>
</organism>
<proteinExistence type="inferred from homology"/>
<dbReference type="EMBL" id="RHHB01000005">
    <property type="protein sequence ID" value="RNB51124.1"/>
    <property type="molecule type" value="Genomic_DNA"/>
</dbReference>
<dbReference type="InterPro" id="IPR050565">
    <property type="entry name" value="LYPA1-2/EST-like"/>
</dbReference>
<name>A0A3M8AIV5_9MICO</name>
<protein>
    <recommendedName>
        <fullName evidence="3">Phospholipase/carboxylesterase/thioesterase domain-containing protein</fullName>
    </recommendedName>
</protein>
<sequence length="222" mass="22535">MTIRIDDAAAVRGGATAAGAPLVLLLHGFGSSERDLPGIMPHLPRDLAWASLRAPLALGNGGHAWVPITVPGRPDPGLVGASTTAVLDWLDEHVAATTPVIPLGFSQGGLMATQLLRNRPERFAAAVVLAGFTLDGSLPGDAELAVARPPVFSGRGDADQVIAADAVARTDAWLPGHVTLTRRTYGGLGHGISAEELADVSAFLDDAVLAPLGLATAADGGA</sequence>
<comment type="caution">
    <text evidence="4">The sequence shown here is derived from an EMBL/GenBank/DDBJ whole genome shotgun (WGS) entry which is preliminary data.</text>
</comment>
<evidence type="ECO:0000256" key="2">
    <source>
        <dbReference type="ARBA" id="ARBA00022801"/>
    </source>
</evidence>
<accession>A0A3M8AIV5</accession>
<dbReference type="InterPro" id="IPR029058">
    <property type="entry name" value="AB_hydrolase_fold"/>
</dbReference>
<evidence type="ECO:0000313" key="5">
    <source>
        <dbReference type="Proteomes" id="UP000275048"/>
    </source>
</evidence>
<dbReference type="Proteomes" id="UP000275048">
    <property type="component" value="Unassembled WGS sequence"/>
</dbReference>
<keyword evidence="2" id="KW-0378">Hydrolase</keyword>
<dbReference type="InterPro" id="IPR003140">
    <property type="entry name" value="PLipase/COase/thioEstase"/>
</dbReference>
<dbReference type="SUPFAM" id="SSF53474">
    <property type="entry name" value="alpha/beta-Hydrolases"/>
    <property type="match status" value="1"/>
</dbReference>
<reference evidence="4 5" key="1">
    <citation type="submission" date="2018-10" db="EMBL/GenBank/DDBJ databases">
        <title>Isolation, diversity and antibacterial activity of antinobacteria from the wheat rhizosphere soil.</title>
        <authorList>
            <person name="Sun T."/>
        </authorList>
    </citation>
    <scope>NUCLEOTIDE SEQUENCE [LARGE SCALE GENOMIC DNA]</scope>
    <source>
        <strain evidence="4 5">SJ-23</strain>
    </source>
</reference>
<comment type="similarity">
    <text evidence="1">Belongs to the AB hydrolase superfamily. AB hydrolase 2 family.</text>
</comment>
<dbReference type="OrthoDB" id="9780848at2"/>
<dbReference type="Gene3D" id="3.40.50.1820">
    <property type="entry name" value="alpha/beta hydrolase"/>
    <property type="match status" value="1"/>
</dbReference>
<dbReference type="GO" id="GO:0016787">
    <property type="term" value="F:hydrolase activity"/>
    <property type="evidence" value="ECO:0007669"/>
    <property type="project" value="UniProtKB-KW"/>
</dbReference>
<evidence type="ECO:0000259" key="3">
    <source>
        <dbReference type="Pfam" id="PF02230"/>
    </source>
</evidence>
<dbReference type="RefSeq" id="WP_122936035.1">
    <property type="nucleotide sequence ID" value="NZ_JBHSNT010000008.1"/>
</dbReference>
<feature type="domain" description="Phospholipase/carboxylesterase/thioesterase" evidence="3">
    <location>
        <begin position="20"/>
        <end position="205"/>
    </location>
</feature>
<dbReference type="Pfam" id="PF02230">
    <property type="entry name" value="Abhydrolase_2"/>
    <property type="match status" value="1"/>
</dbReference>
<keyword evidence="5" id="KW-1185">Reference proteome</keyword>